<dbReference type="Proteomes" id="UP000003860">
    <property type="component" value="Unassembled WGS sequence"/>
</dbReference>
<dbReference type="CDD" id="cd19535">
    <property type="entry name" value="Cyc_NRPS"/>
    <property type="match status" value="1"/>
</dbReference>
<dbReference type="InterPro" id="IPR006162">
    <property type="entry name" value="Ppantetheine_attach_site"/>
</dbReference>
<dbReference type="FunFam" id="3.40.50.12780:FF:000012">
    <property type="entry name" value="Non-ribosomal peptide synthetase"/>
    <property type="match status" value="1"/>
</dbReference>
<comment type="caution">
    <text evidence="8">The sequence shown here is derived from an EMBL/GenBank/DDBJ whole genome shotgun (WGS) entry which is preliminary data.</text>
</comment>
<dbReference type="InterPro" id="IPR009081">
    <property type="entry name" value="PP-bd_ACP"/>
</dbReference>
<dbReference type="PROSITE" id="PS00012">
    <property type="entry name" value="PHOSPHOPANTETHEINE"/>
    <property type="match status" value="1"/>
</dbReference>
<dbReference type="FunFam" id="2.30.38.10:FF:000001">
    <property type="entry name" value="Non-ribosomal peptide synthetase PvdI"/>
    <property type="match status" value="1"/>
</dbReference>
<dbReference type="InterPro" id="IPR010071">
    <property type="entry name" value="AA_adenyl_dom"/>
</dbReference>
<dbReference type="Gene3D" id="3.40.50.12780">
    <property type="entry name" value="N-terminal domain of ligase-like"/>
    <property type="match status" value="1"/>
</dbReference>
<comment type="cofactor">
    <cofactor evidence="1">
        <name>pantetheine 4'-phosphate</name>
        <dbReference type="ChEBI" id="CHEBI:47942"/>
    </cofactor>
</comment>
<dbReference type="OrthoDB" id="51171at2"/>
<dbReference type="SUPFAM" id="SSF47336">
    <property type="entry name" value="ACP-like"/>
    <property type="match status" value="2"/>
</dbReference>
<dbReference type="Pfam" id="PF00501">
    <property type="entry name" value="AMP-binding"/>
    <property type="match status" value="2"/>
</dbReference>
<dbReference type="GO" id="GO:0017000">
    <property type="term" value="P:antibiotic biosynthetic process"/>
    <property type="evidence" value="ECO:0007669"/>
    <property type="project" value="UniProtKB-KW"/>
</dbReference>
<keyword evidence="6" id="KW-0045">Antibiotic biosynthesis</keyword>
<dbReference type="InterPro" id="IPR042099">
    <property type="entry name" value="ANL_N_sf"/>
</dbReference>
<feature type="domain" description="Carrier" evidence="7">
    <location>
        <begin position="2002"/>
        <end position="2077"/>
    </location>
</feature>
<dbReference type="GO" id="GO:0008610">
    <property type="term" value="P:lipid biosynthetic process"/>
    <property type="evidence" value="ECO:0007669"/>
    <property type="project" value="UniProtKB-ARBA"/>
</dbReference>
<dbReference type="GO" id="GO:0003824">
    <property type="term" value="F:catalytic activity"/>
    <property type="evidence" value="ECO:0007669"/>
    <property type="project" value="InterPro"/>
</dbReference>
<dbReference type="Gene3D" id="1.10.1200.10">
    <property type="entry name" value="ACP-like"/>
    <property type="match status" value="2"/>
</dbReference>
<keyword evidence="9" id="KW-1185">Reference proteome</keyword>
<dbReference type="PANTHER" id="PTHR45527:SF1">
    <property type="entry name" value="FATTY ACID SYNTHASE"/>
    <property type="match status" value="1"/>
</dbReference>
<dbReference type="PANTHER" id="PTHR45527">
    <property type="entry name" value="NONRIBOSOMAL PEPTIDE SYNTHETASE"/>
    <property type="match status" value="1"/>
</dbReference>
<dbReference type="NCBIfam" id="TIGR01733">
    <property type="entry name" value="AA-adenyl-dom"/>
    <property type="match status" value="2"/>
</dbReference>
<comment type="similarity">
    <text evidence="2">Belongs to the ATP-dependent AMP-binding enzyme family.</text>
</comment>
<dbReference type="FunFam" id="3.30.300.30:FF:000010">
    <property type="entry name" value="Enterobactin synthetase component F"/>
    <property type="match status" value="2"/>
</dbReference>
<dbReference type="STRING" id="588581.Cpap_2683"/>
<dbReference type="InterPro" id="IPR001242">
    <property type="entry name" value="Condensation_dom"/>
</dbReference>
<dbReference type="NCBIfam" id="NF003417">
    <property type="entry name" value="PRK04813.1"/>
    <property type="match status" value="2"/>
</dbReference>
<dbReference type="GO" id="GO:0005737">
    <property type="term" value="C:cytoplasm"/>
    <property type="evidence" value="ECO:0007669"/>
    <property type="project" value="TreeGrafter"/>
</dbReference>
<dbReference type="FunFam" id="3.30.559.10:FF:000023">
    <property type="entry name" value="Non-ribosomal peptide synthetase"/>
    <property type="match status" value="1"/>
</dbReference>
<evidence type="ECO:0000256" key="6">
    <source>
        <dbReference type="ARBA" id="ARBA00023194"/>
    </source>
</evidence>
<evidence type="ECO:0000313" key="9">
    <source>
        <dbReference type="Proteomes" id="UP000003860"/>
    </source>
</evidence>
<dbReference type="FunFam" id="1.10.1200.10:FF:000005">
    <property type="entry name" value="Nonribosomal peptide synthetase 1"/>
    <property type="match status" value="1"/>
</dbReference>
<dbReference type="Gene3D" id="2.30.38.10">
    <property type="entry name" value="Luciferase, Domain 3"/>
    <property type="match status" value="1"/>
</dbReference>
<dbReference type="CDD" id="cd19543">
    <property type="entry name" value="DCL_NRPS"/>
    <property type="match status" value="1"/>
</dbReference>
<evidence type="ECO:0000256" key="2">
    <source>
        <dbReference type="ARBA" id="ARBA00006432"/>
    </source>
</evidence>
<evidence type="ECO:0000256" key="4">
    <source>
        <dbReference type="ARBA" id="ARBA00022553"/>
    </source>
</evidence>
<organism evidence="8 9">
    <name type="scientific">Ruminiclostridium papyrosolvens DSM 2782</name>
    <dbReference type="NCBI Taxonomy" id="588581"/>
    <lineage>
        <taxon>Bacteria</taxon>
        <taxon>Bacillati</taxon>
        <taxon>Bacillota</taxon>
        <taxon>Clostridia</taxon>
        <taxon>Eubacteriales</taxon>
        <taxon>Oscillospiraceae</taxon>
        <taxon>Ruminiclostridium</taxon>
    </lineage>
</organism>
<dbReference type="InterPro" id="IPR036736">
    <property type="entry name" value="ACP-like_sf"/>
</dbReference>
<dbReference type="SMART" id="SM00823">
    <property type="entry name" value="PKS_PP"/>
    <property type="match status" value="1"/>
</dbReference>
<dbReference type="GO" id="GO:0043041">
    <property type="term" value="P:amino acid activation for nonribosomal peptide biosynthetic process"/>
    <property type="evidence" value="ECO:0007669"/>
    <property type="project" value="TreeGrafter"/>
</dbReference>
<sequence length="2091" mass="236867">MNRFKKENVMDMYFLSPMQQGMLYHHLLNPGQKEYFQQLSFDLKGELDIGLLELSFNKLIERHEVLRTNFVYEKTKQPVQIVFRERTCNIQFSDISSCRDATEKMVRIEEYLDGDREKGFDLSRDPLVRMAVLGVDHEEYKIIVSFHHIIMDGWCIGIFLEEIFEIYKAVKEGIPKELPMASPYSKYIQWLEKQDSNVASEYWKDYVKGYEQLAALPQNSISDAGERDGQQEIHFNIGHELLKRIECLAGSKSVTVNTVLQTAWGILLQSYNNTDDVVFGTVISGRIPQIPGVERMLGLLINTIPVRVKSVKNESFSELLESVQQSLLECEKYGYYPIYEIQSGLESKQELINHIFIFENYPLSKYIGKLGKEQGFDISNMKLWEKTNYDFTIEIIPGNGLDLKINYNPAVYSHNIITSIYSHMLQILKNVTENPEVLLGEIDILPCCKRKQLLVDFNSTQTEYDRDRTIHELFQAQAGKTPDEKALILGNEFMTYRELDEKTNRLAKKLQEKGVGREIIVGLMTTRSIEMIVGILGILKAGGAYLPIDPGYPRDRVLYMLEDSRAGILLTEGKLAGELGFSGEIIDLKSIEAYSEDAANITSKSTPNSLAYVIYTSGSTGRPKGVMLEHRSVINFIKGITDIIDFASGKTIVCITTLSFDIFVLETLLPLTCGLRVVIADERQQMEPEALRKLIMENRAEMLQTTPSRMQMILNDAENVDFIGDLKEIMLGGEAFPGTLLTELKKHTQARIYNMYGPTETTVWSTVKELTHETNISIGKPIANTGIYILDKYTRLQPVGITGELYIGGVGLARGYLNSPELTQEKFVQSPFEAGKKIYRTGDLGRWLPDGNIECLGRVDSQVKIRGYRIETGEIEHILLQHEAIKEAAVVAEADKHNVNCLYAYIVTANDIPAAEIRSFLQGRLPEYMVPSGFVTLDRLPVTPNGKVDRKSLPKPDIAVLSTDEYEKPANELEEKLAAIWSEILSVEGVGTKSRFIELGGHSILIMSAIARINKDMGVQISLKEFTENDTVKALSRLIQNKQDKGANLIHYKETGIHKDSNEPFPLTDVQTAYLLGRDTQFELGGVSTHGYVEIRTSLDIERLDRSLGKLIRRHPMLRSIIMDNGNQKILEDIPEYRIAVEDISSMERAAQEQRLSQERERLANCIFNTEQWPLFEFKAIKTEEDTHYLYIGIDMLIADASSMQVMVEELMYFYHHQDGGLPELTYTFRDYILDYQQLKKSESYIADKNYWLGKLNDFPQAPSLPLKINASEIKRAHNKRRSFFLDSNKWNRLKRTAQKENLTIPALLCTAYAEILAHWSNQPHMAVNLTVFNRYPFHGEVNKLMGDFTSVLVLDIHLKEKVHLLKQAKEVQATLFDALEHRFYDGVEFVRDIARQNHMGMKAVMPVVFTCSLLGEKRAGFELLGSIENSLTQTSQVFLDNQIVETTKGAYIYWDYAQELFSENVITEMFEQYTGLLVSLATDSTEQWRECGKDLERMEEYNATDEELEKNTLHGLFAEQAEKTPHNIAVVFENECLTYKELDAKSNRIANYLKKIGITPNELVGVSAKRCTATIANIFGILKAGGAYVPVDPDYPEERKNYILTNSKCSIFLEPELYEKENLSTFPDTYTPQDNPGSVAYVIYTSGSTGKPKGVVITHAAAVNTILDINRKFNVNEKDRILGLSSMCFDLSVYDIFGALSTGAMLVMIPDQRDAGNLIEVMSEKGITIWNSVPAIMDMLTDTMEFRGIQGVNTALRLVLLSGDWIPLNLHKTVKGRFPEAEVISLGGATEGSIWSIYYPICEIKKEWRSIPYGYPLANQKMYLLNYKNEICPPGVQGELYIGGAGVADGYCNDPEKTASAFVRHPSLGYLYRTGDYGVFHEEGYIEFLGRKDHQIKIRGYRIEMGEIENCLLKHKDIKNAVIVDRDDSNGKKSLCAYIISDRPFTVTNVREFLSKELPEYMLPAHVVQLDKIPLSSNGKVDRKSLPEPDDNVGVMDGYVAPGNETEEKVARIWEELLGVDSIGIYDAFFDVGGDSLKAIKLAERINQEFKTGLKVQDLFKYTTVSSIAAILSEKSEADTNHEIKKFILN</sequence>
<dbReference type="InterPro" id="IPR057737">
    <property type="entry name" value="Condensation_MtbB-like"/>
</dbReference>
<dbReference type="PROSITE" id="PS00455">
    <property type="entry name" value="AMP_BINDING"/>
    <property type="match status" value="2"/>
</dbReference>
<keyword evidence="4" id="KW-0597">Phosphoprotein</keyword>
<dbReference type="SUPFAM" id="SSF52777">
    <property type="entry name" value="CoA-dependent acyltransferases"/>
    <property type="match status" value="4"/>
</dbReference>
<gene>
    <name evidence="8" type="ORF">Cpap_2683</name>
</gene>
<keyword evidence="5" id="KW-0436">Ligase</keyword>
<proteinExistence type="inferred from homology"/>
<dbReference type="Gene3D" id="3.40.50.980">
    <property type="match status" value="2"/>
</dbReference>
<evidence type="ECO:0000259" key="7">
    <source>
        <dbReference type="PROSITE" id="PS50075"/>
    </source>
</evidence>
<reference evidence="8" key="2">
    <citation type="submission" date="2011-01" db="EMBL/GenBank/DDBJ databases">
        <title>The Non-contiguous Finished genome of Clostridium papyrosolvens.</title>
        <authorList>
            <person name="Lucas S."/>
            <person name="Copeland A."/>
            <person name="Lapidus A."/>
            <person name="Cheng J.-F."/>
            <person name="Goodwin L."/>
            <person name="Pitluck S."/>
            <person name="Misra M."/>
            <person name="Chertkov O."/>
            <person name="Detter J.C."/>
            <person name="Han C."/>
            <person name="Tapia R."/>
            <person name="Land M."/>
            <person name="Hauser L."/>
            <person name="Kyrpides N."/>
            <person name="Ivanova N."/>
            <person name="Pagani I."/>
            <person name="Mouttaki H."/>
            <person name="He Z."/>
            <person name="Zhou J."/>
            <person name="Hemme C.L."/>
            <person name="Woyke T."/>
        </authorList>
    </citation>
    <scope>NUCLEOTIDE SEQUENCE [LARGE SCALE GENOMIC DNA]</scope>
    <source>
        <strain evidence="8">DSM 2782</strain>
    </source>
</reference>
<dbReference type="InterPro" id="IPR020806">
    <property type="entry name" value="PKS_PP-bd"/>
</dbReference>
<dbReference type="PROSITE" id="PS50075">
    <property type="entry name" value="CARRIER"/>
    <property type="match status" value="2"/>
</dbReference>
<dbReference type="Pfam" id="PF00550">
    <property type="entry name" value="PP-binding"/>
    <property type="match status" value="2"/>
</dbReference>
<dbReference type="InterPro" id="IPR025110">
    <property type="entry name" value="AMP-bd_C"/>
</dbReference>
<evidence type="ECO:0000256" key="3">
    <source>
        <dbReference type="ARBA" id="ARBA00022450"/>
    </source>
</evidence>
<dbReference type="FunFam" id="3.40.50.980:FF:000001">
    <property type="entry name" value="Non-ribosomal peptide synthetase"/>
    <property type="match status" value="1"/>
</dbReference>
<keyword evidence="3" id="KW-0596">Phosphopantetheine</keyword>
<dbReference type="Gene3D" id="3.30.300.30">
    <property type="match status" value="2"/>
</dbReference>
<dbReference type="eggNOG" id="COG1020">
    <property type="taxonomic scope" value="Bacteria"/>
</dbReference>
<evidence type="ECO:0000256" key="5">
    <source>
        <dbReference type="ARBA" id="ARBA00022598"/>
    </source>
</evidence>
<protein>
    <submittedName>
        <fullName evidence="8">Amino acid adenylation domain protein</fullName>
    </submittedName>
</protein>
<dbReference type="InterPro" id="IPR023213">
    <property type="entry name" value="CAT-like_dom_sf"/>
</dbReference>
<feature type="domain" description="Carrier" evidence="7">
    <location>
        <begin position="968"/>
        <end position="1043"/>
    </location>
</feature>
<accession>F1TC82</accession>
<dbReference type="Pfam" id="PF13193">
    <property type="entry name" value="AMP-binding_C"/>
    <property type="match status" value="2"/>
</dbReference>
<evidence type="ECO:0000313" key="8">
    <source>
        <dbReference type="EMBL" id="EGD47997.1"/>
    </source>
</evidence>
<dbReference type="Gene3D" id="3.30.559.10">
    <property type="entry name" value="Chloramphenicol acetyltransferase-like domain"/>
    <property type="match status" value="2"/>
</dbReference>
<dbReference type="CDD" id="cd12114">
    <property type="entry name" value="A_NRPS_TlmIV_like"/>
    <property type="match status" value="1"/>
</dbReference>
<name>F1TC82_9FIRM</name>
<dbReference type="GO" id="GO:0031177">
    <property type="term" value="F:phosphopantetheine binding"/>
    <property type="evidence" value="ECO:0007669"/>
    <property type="project" value="InterPro"/>
</dbReference>
<dbReference type="SUPFAM" id="SSF56801">
    <property type="entry name" value="Acetyl-CoA synthetase-like"/>
    <property type="match status" value="2"/>
</dbReference>
<dbReference type="InterPro" id="IPR045851">
    <property type="entry name" value="AMP-bd_C_sf"/>
</dbReference>
<dbReference type="Gene3D" id="3.30.559.30">
    <property type="entry name" value="Nonribosomal peptide synthetase, condensation domain"/>
    <property type="match status" value="2"/>
</dbReference>
<dbReference type="EMBL" id="ACXX02000005">
    <property type="protein sequence ID" value="EGD47997.1"/>
    <property type="molecule type" value="Genomic_DNA"/>
</dbReference>
<dbReference type="Pfam" id="PF00668">
    <property type="entry name" value="Condensation"/>
    <property type="match status" value="2"/>
</dbReference>
<reference evidence="8" key="1">
    <citation type="submission" date="2009-07" db="EMBL/GenBank/DDBJ databases">
        <authorList>
            <consortium name="US DOE Joint Genome Institute (JGI-PGF)"/>
            <person name="Lucas S."/>
            <person name="Copeland A."/>
            <person name="Lapidus A."/>
            <person name="Glavina del Rio T."/>
            <person name="Tice H."/>
            <person name="Bruce D."/>
            <person name="Goodwin L."/>
            <person name="Pitluck S."/>
            <person name="Larimer F."/>
            <person name="Land M.L."/>
            <person name="Mouttaki H."/>
            <person name="He Z."/>
            <person name="Zhou J."/>
            <person name="Hemme C.L."/>
        </authorList>
    </citation>
    <scope>NUCLEOTIDE SEQUENCE [LARGE SCALE GENOMIC DNA]</scope>
    <source>
        <strain evidence="8">DSM 2782</strain>
    </source>
</reference>
<dbReference type="RefSeq" id="WP_004618793.1">
    <property type="nucleotide sequence ID" value="NZ_ACXX02000005.1"/>
</dbReference>
<evidence type="ECO:0000256" key="1">
    <source>
        <dbReference type="ARBA" id="ARBA00001957"/>
    </source>
</evidence>
<dbReference type="InterPro" id="IPR000873">
    <property type="entry name" value="AMP-dep_synth/lig_dom"/>
</dbReference>
<dbReference type="InterPro" id="IPR020845">
    <property type="entry name" value="AMP-binding_CS"/>
</dbReference>
<dbReference type="GO" id="GO:0044550">
    <property type="term" value="P:secondary metabolite biosynthetic process"/>
    <property type="evidence" value="ECO:0007669"/>
    <property type="project" value="UniProtKB-ARBA"/>
</dbReference>